<dbReference type="Pfam" id="PF13442">
    <property type="entry name" value="Cytochrome_CBB3"/>
    <property type="match status" value="1"/>
</dbReference>
<evidence type="ECO:0000256" key="4">
    <source>
        <dbReference type="ARBA" id="ARBA00022982"/>
    </source>
</evidence>
<dbReference type="Proteomes" id="UP001232973">
    <property type="component" value="Unassembled WGS sequence"/>
</dbReference>
<evidence type="ECO:0000256" key="7">
    <source>
        <dbReference type="SAM" id="SignalP"/>
    </source>
</evidence>
<evidence type="ECO:0000256" key="3">
    <source>
        <dbReference type="ARBA" id="ARBA00022723"/>
    </source>
</evidence>
<evidence type="ECO:0000313" key="9">
    <source>
        <dbReference type="EMBL" id="MDQ0191056.1"/>
    </source>
</evidence>
<accession>A0ABT9XMY1</accession>
<organism evidence="9 10">
    <name type="scientific">Alicyclobacillus cycloheptanicus</name>
    <dbReference type="NCBI Taxonomy" id="1457"/>
    <lineage>
        <taxon>Bacteria</taxon>
        <taxon>Bacillati</taxon>
        <taxon>Bacillota</taxon>
        <taxon>Bacilli</taxon>
        <taxon>Bacillales</taxon>
        <taxon>Alicyclobacillaceae</taxon>
        <taxon>Alicyclobacillus</taxon>
    </lineage>
</organism>
<evidence type="ECO:0000259" key="8">
    <source>
        <dbReference type="PROSITE" id="PS51007"/>
    </source>
</evidence>
<evidence type="ECO:0000313" key="10">
    <source>
        <dbReference type="Proteomes" id="UP001232973"/>
    </source>
</evidence>
<dbReference type="PROSITE" id="PS51007">
    <property type="entry name" value="CYTC"/>
    <property type="match status" value="1"/>
</dbReference>
<keyword evidence="7" id="KW-0732">Signal</keyword>
<evidence type="ECO:0000256" key="6">
    <source>
        <dbReference type="PROSITE-ProRule" id="PRU00433"/>
    </source>
</evidence>
<evidence type="ECO:0000256" key="5">
    <source>
        <dbReference type="ARBA" id="ARBA00023004"/>
    </source>
</evidence>
<dbReference type="Gene3D" id="1.10.760.10">
    <property type="entry name" value="Cytochrome c-like domain"/>
    <property type="match status" value="1"/>
</dbReference>
<keyword evidence="4" id="KW-0249">Electron transport</keyword>
<reference evidence="9 10" key="1">
    <citation type="submission" date="2023-07" db="EMBL/GenBank/DDBJ databases">
        <title>Genomic Encyclopedia of Type Strains, Phase IV (KMG-IV): sequencing the most valuable type-strain genomes for metagenomic binning, comparative biology and taxonomic classification.</title>
        <authorList>
            <person name="Goeker M."/>
        </authorList>
    </citation>
    <scope>NUCLEOTIDE SEQUENCE [LARGE SCALE GENOMIC DNA]</scope>
    <source>
        <strain evidence="9 10">DSM 4006</strain>
    </source>
</reference>
<dbReference type="InterPro" id="IPR051811">
    <property type="entry name" value="Cytochrome_c550/c551-like"/>
</dbReference>
<keyword evidence="2 6" id="KW-0349">Heme</keyword>
<dbReference type="PANTHER" id="PTHR37823">
    <property type="entry name" value="CYTOCHROME C-553-LIKE"/>
    <property type="match status" value="1"/>
</dbReference>
<dbReference type="SUPFAM" id="SSF46626">
    <property type="entry name" value="Cytochrome c"/>
    <property type="match status" value="1"/>
</dbReference>
<dbReference type="RefSeq" id="WP_407654033.1">
    <property type="nucleotide sequence ID" value="NZ_CP067097.1"/>
</dbReference>
<feature type="chain" id="PRO_5046784636" evidence="7">
    <location>
        <begin position="23"/>
        <end position="131"/>
    </location>
</feature>
<keyword evidence="10" id="KW-1185">Reference proteome</keyword>
<feature type="signal peptide" evidence="7">
    <location>
        <begin position="1"/>
        <end position="22"/>
    </location>
</feature>
<evidence type="ECO:0000256" key="1">
    <source>
        <dbReference type="ARBA" id="ARBA00022448"/>
    </source>
</evidence>
<dbReference type="InterPro" id="IPR036909">
    <property type="entry name" value="Cyt_c-like_dom_sf"/>
</dbReference>
<keyword evidence="5 6" id="KW-0408">Iron</keyword>
<dbReference type="InterPro" id="IPR009056">
    <property type="entry name" value="Cyt_c-like_dom"/>
</dbReference>
<name>A0ABT9XMY1_9BACL</name>
<dbReference type="EMBL" id="JAUSTP010000030">
    <property type="protein sequence ID" value="MDQ0191056.1"/>
    <property type="molecule type" value="Genomic_DNA"/>
</dbReference>
<evidence type="ECO:0000256" key="2">
    <source>
        <dbReference type="ARBA" id="ARBA00022617"/>
    </source>
</evidence>
<sequence>MNRLKLILFVAGAVLVVSGCGAGSNTGSNNSTAGQAPKQLVNIPSKPASQIQLTDTSMPGYKLFQQTCASCHGPKGQGDYGPPIYAIGQYWNTQQLTAFVEQGRGGMPPRGGLTSDSQVQQVVVWLEKQGK</sequence>
<dbReference type="PANTHER" id="PTHR37823:SF4">
    <property type="entry name" value="MENAQUINOL-CYTOCHROME C REDUCTASE CYTOCHROME B_C SUBUNIT"/>
    <property type="match status" value="1"/>
</dbReference>
<keyword evidence="3 6" id="KW-0479">Metal-binding</keyword>
<dbReference type="PROSITE" id="PS51257">
    <property type="entry name" value="PROKAR_LIPOPROTEIN"/>
    <property type="match status" value="1"/>
</dbReference>
<feature type="domain" description="Cytochrome c" evidence="8">
    <location>
        <begin position="55"/>
        <end position="130"/>
    </location>
</feature>
<comment type="caution">
    <text evidence="9">The sequence shown here is derived from an EMBL/GenBank/DDBJ whole genome shotgun (WGS) entry which is preliminary data.</text>
</comment>
<protein>
    <submittedName>
        <fullName evidence="9">Mono/diheme cytochrome c family protein</fullName>
    </submittedName>
</protein>
<gene>
    <name evidence="9" type="ORF">J2S03_002924</name>
</gene>
<proteinExistence type="predicted"/>
<keyword evidence="1" id="KW-0813">Transport</keyword>